<dbReference type="Gene3D" id="3.60.10.10">
    <property type="entry name" value="Endonuclease/exonuclease/phosphatase"/>
    <property type="match status" value="1"/>
</dbReference>
<feature type="domain" description="Endonuclease/exonuclease/phosphatase" evidence="1">
    <location>
        <begin position="19"/>
        <end position="186"/>
    </location>
</feature>
<dbReference type="InterPro" id="IPR005135">
    <property type="entry name" value="Endo/exonuclease/phosphatase"/>
</dbReference>
<dbReference type="Pfam" id="PF03372">
    <property type="entry name" value="Exo_endo_phos"/>
    <property type="match status" value="1"/>
</dbReference>
<evidence type="ECO:0000259" key="1">
    <source>
        <dbReference type="Pfam" id="PF03372"/>
    </source>
</evidence>
<dbReference type="InterPro" id="IPR036691">
    <property type="entry name" value="Endo/exonu/phosph_ase_sf"/>
</dbReference>
<dbReference type="AlphaFoldDB" id="A0A8T0PNX9"/>
<dbReference type="Proteomes" id="UP000823388">
    <property type="component" value="Chromosome 8K"/>
</dbReference>
<protein>
    <recommendedName>
        <fullName evidence="1">Endonuclease/exonuclease/phosphatase domain-containing protein</fullName>
    </recommendedName>
</protein>
<dbReference type="PANTHER" id="PTHR33710">
    <property type="entry name" value="BNAC02G09200D PROTEIN"/>
    <property type="match status" value="1"/>
</dbReference>
<gene>
    <name evidence="2" type="ORF">PVAP13_8KG123005</name>
</gene>
<name>A0A8T0PNX9_PANVG</name>
<evidence type="ECO:0000313" key="2">
    <source>
        <dbReference type="EMBL" id="KAG2562289.1"/>
    </source>
</evidence>
<keyword evidence="3" id="KW-1185">Reference proteome</keyword>
<organism evidence="2 3">
    <name type="scientific">Panicum virgatum</name>
    <name type="common">Blackwell switchgrass</name>
    <dbReference type="NCBI Taxonomy" id="38727"/>
    <lineage>
        <taxon>Eukaryota</taxon>
        <taxon>Viridiplantae</taxon>
        <taxon>Streptophyta</taxon>
        <taxon>Embryophyta</taxon>
        <taxon>Tracheophyta</taxon>
        <taxon>Spermatophyta</taxon>
        <taxon>Magnoliopsida</taxon>
        <taxon>Liliopsida</taxon>
        <taxon>Poales</taxon>
        <taxon>Poaceae</taxon>
        <taxon>PACMAD clade</taxon>
        <taxon>Panicoideae</taxon>
        <taxon>Panicodae</taxon>
        <taxon>Paniceae</taxon>
        <taxon>Panicinae</taxon>
        <taxon>Panicum</taxon>
        <taxon>Panicum sect. Hiantes</taxon>
    </lineage>
</organism>
<comment type="caution">
    <text evidence="2">The sequence shown here is derived from an EMBL/GenBank/DDBJ whole genome shotgun (WGS) entry which is preliminary data.</text>
</comment>
<proteinExistence type="predicted"/>
<sequence length="215" mass="24051">MEHLSQRIVLSVLGSTFSHYISVPSVGASGGILVAWTHDLGPARSTRVDTYSALVQFQPADRNPWWLTCVYGPQGNEEKIQFLQELRAIRSACSGPWAVLGDFNLIYKDEDKNNANLNRAMMGRFRRTLDDLALKELPLTGCKYTWTGGGTHPTLSKLDRVFCCMDWENEFPNCLLQSTASMDSDHCPLILGLGDLLPGKGRFHIEAFWPQLDGF</sequence>
<dbReference type="SUPFAM" id="SSF56219">
    <property type="entry name" value="DNase I-like"/>
    <property type="match status" value="1"/>
</dbReference>
<accession>A0A8T0PNX9</accession>
<reference evidence="2" key="1">
    <citation type="submission" date="2020-05" db="EMBL/GenBank/DDBJ databases">
        <title>WGS assembly of Panicum virgatum.</title>
        <authorList>
            <person name="Lovell J.T."/>
            <person name="Jenkins J."/>
            <person name="Shu S."/>
            <person name="Juenger T.E."/>
            <person name="Schmutz J."/>
        </authorList>
    </citation>
    <scope>NUCLEOTIDE SEQUENCE</scope>
    <source>
        <strain evidence="2">AP13</strain>
    </source>
</reference>
<dbReference type="GO" id="GO:0003824">
    <property type="term" value="F:catalytic activity"/>
    <property type="evidence" value="ECO:0007669"/>
    <property type="project" value="InterPro"/>
</dbReference>
<dbReference type="PANTHER" id="PTHR33710:SF48">
    <property type="entry name" value="OS02G0307075 PROTEIN"/>
    <property type="match status" value="1"/>
</dbReference>
<evidence type="ECO:0000313" key="3">
    <source>
        <dbReference type="Proteomes" id="UP000823388"/>
    </source>
</evidence>
<dbReference type="EMBL" id="CM029051">
    <property type="protein sequence ID" value="KAG2562289.1"/>
    <property type="molecule type" value="Genomic_DNA"/>
</dbReference>